<name>A0AAN7PFL9_MYCAM</name>
<dbReference type="PANTHER" id="PTHR33332">
    <property type="entry name" value="REVERSE TRANSCRIPTASE DOMAIN-CONTAINING PROTEIN"/>
    <property type="match status" value="1"/>
</dbReference>
<comment type="caution">
    <text evidence="3">The sequence shown here is derived from an EMBL/GenBank/DDBJ whole genome shotgun (WGS) entry which is preliminary data.</text>
</comment>
<dbReference type="AlphaFoldDB" id="A0AAN7PFL9"/>
<evidence type="ECO:0000313" key="4">
    <source>
        <dbReference type="Proteomes" id="UP001333110"/>
    </source>
</evidence>
<dbReference type="Pfam" id="PF00078">
    <property type="entry name" value="RVT_1"/>
    <property type="match status" value="1"/>
</dbReference>
<sequence length="385" mass="43652">MKANVTPILKKGRKEEPGNYTPWEGDGPTTPGNHFQTKKDKKVTGNRQHGFTKGLCDEVTSSVDMGRAVGIVYLDFRKASDSVCHIIFIDKQIKYRLDKWTMRWTENWLNSRAQKVVINGTKSSWRPVSSRVPQESVLGPVFFNIFIYDLDDGTEHTLSKFAKGNAKSCTWGGIIPRHQDRLRPTGGKTTLQIRTWGEECDLSTKKANGILQCVTKKVASRWREKILPFYSALAERAGTVQPGEGRAKSYIYKHLTRGYKDDRDSLPSGAQGQDQRQWAQTKTREFLPEHQEPFTVRVTKHWYRLPREVVESPFLGDQAQMDIALGNTLYLTSCFEQGVGLYDLHSTLPTSHIPGFCEKPAPISAAEPKKWHESSSTFNNLPFSE</sequence>
<protein>
    <recommendedName>
        <fullName evidence="2">Reverse transcriptase domain-containing protein</fullName>
    </recommendedName>
</protein>
<dbReference type="EMBL" id="JAUNZN010000001">
    <property type="protein sequence ID" value="KAK4830947.1"/>
    <property type="molecule type" value="Genomic_DNA"/>
</dbReference>
<dbReference type="Proteomes" id="UP001333110">
    <property type="component" value="Unassembled WGS sequence"/>
</dbReference>
<evidence type="ECO:0000313" key="3">
    <source>
        <dbReference type="EMBL" id="KAK4830947.1"/>
    </source>
</evidence>
<proteinExistence type="predicted"/>
<accession>A0AAN7PFL9</accession>
<reference evidence="3 4" key="1">
    <citation type="journal article" date="2023" name="J. Hered.">
        <title>Chromosome-level genome of the wood stork (Mycteria americana) provides insight into avian chromosome evolution.</title>
        <authorList>
            <person name="Flamio R. Jr."/>
            <person name="Ramstad K.M."/>
        </authorList>
    </citation>
    <scope>NUCLEOTIDE SEQUENCE [LARGE SCALE GENOMIC DNA]</scope>
    <source>
        <strain evidence="3">JAX WOST 10</strain>
    </source>
</reference>
<evidence type="ECO:0000259" key="2">
    <source>
        <dbReference type="Pfam" id="PF00078"/>
    </source>
</evidence>
<dbReference type="InterPro" id="IPR000477">
    <property type="entry name" value="RT_dom"/>
</dbReference>
<gene>
    <name evidence="3" type="ORF">QYF61_014406</name>
</gene>
<keyword evidence="4" id="KW-1185">Reference proteome</keyword>
<feature type="non-terminal residue" evidence="3">
    <location>
        <position position="385"/>
    </location>
</feature>
<feature type="domain" description="Reverse transcriptase" evidence="2">
    <location>
        <begin position="44"/>
        <end position="156"/>
    </location>
</feature>
<feature type="region of interest" description="Disordered" evidence="1">
    <location>
        <begin position="1"/>
        <end position="46"/>
    </location>
</feature>
<evidence type="ECO:0000256" key="1">
    <source>
        <dbReference type="SAM" id="MobiDB-lite"/>
    </source>
</evidence>
<organism evidence="3 4">
    <name type="scientific">Mycteria americana</name>
    <name type="common">Wood stork</name>
    <dbReference type="NCBI Taxonomy" id="33587"/>
    <lineage>
        <taxon>Eukaryota</taxon>
        <taxon>Metazoa</taxon>
        <taxon>Chordata</taxon>
        <taxon>Craniata</taxon>
        <taxon>Vertebrata</taxon>
        <taxon>Euteleostomi</taxon>
        <taxon>Archelosauria</taxon>
        <taxon>Archosauria</taxon>
        <taxon>Dinosauria</taxon>
        <taxon>Saurischia</taxon>
        <taxon>Theropoda</taxon>
        <taxon>Coelurosauria</taxon>
        <taxon>Aves</taxon>
        <taxon>Neognathae</taxon>
        <taxon>Neoaves</taxon>
        <taxon>Aequornithes</taxon>
        <taxon>Ciconiiformes</taxon>
        <taxon>Ciconiidae</taxon>
        <taxon>Mycteria</taxon>
    </lineage>
</organism>